<accession>A0A7Z1SEC9</accession>
<gene>
    <name evidence="5" type="ORF">CV021_00950</name>
</gene>
<dbReference type="AlphaFoldDB" id="A0A7Z1SEC9"/>
<evidence type="ECO:0000259" key="4">
    <source>
        <dbReference type="PROSITE" id="PS51118"/>
    </source>
</evidence>
<evidence type="ECO:0000256" key="3">
    <source>
        <dbReference type="ARBA" id="ARBA00023163"/>
    </source>
</evidence>
<dbReference type="Gene3D" id="1.10.10.10">
    <property type="entry name" value="Winged helix-like DNA-binding domain superfamily/Winged helix DNA-binding domain"/>
    <property type="match status" value="1"/>
</dbReference>
<dbReference type="PANTHER" id="PTHR33204">
    <property type="entry name" value="TRANSCRIPTIONAL REGULATOR, MARR FAMILY"/>
    <property type="match status" value="1"/>
</dbReference>
<dbReference type="Proteomes" id="UP000238775">
    <property type="component" value="Unassembled WGS sequence"/>
</dbReference>
<feature type="domain" description="HTH hxlR-type" evidence="4">
    <location>
        <begin position="19"/>
        <end position="113"/>
    </location>
</feature>
<evidence type="ECO:0000256" key="2">
    <source>
        <dbReference type="ARBA" id="ARBA00023125"/>
    </source>
</evidence>
<protein>
    <submittedName>
        <fullName evidence="5">Transcriptional regulator</fullName>
    </submittedName>
</protein>
<evidence type="ECO:0000313" key="6">
    <source>
        <dbReference type="Proteomes" id="UP000238775"/>
    </source>
</evidence>
<comment type="caution">
    <text evidence="5">The sequence shown here is derived from an EMBL/GenBank/DDBJ whole genome shotgun (WGS) entry which is preliminary data.</text>
</comment>
<organism evidence="5 6">
    <name type="scientific">Staphylococcus aureus</name>
    <dbReference type="NCBI Taxonomy" id="1280"/>
    <lineage>
        <taxon>Bacteria</taxon>
        <taxon>Bacillati</taxon>
        <taxon>Bacillota</taxon>
        <taxon>Bacilli</taxon>
        <taxon>Bacillales</taxon>
        <taxon>Staphylococcaceae</taxon>
        <taxon>Staphylococcus</taxon>
    </lineage>
</organism>
<reference evidence="5 6" key="1">
    <citation type="submission" date="2017-11" db="EMBL/GenBank/DDBJ databases">
        <authorList>
            <person name="Founou R.C."/>
            <person name="Founou L."/>
            <person name="Allam M."/>
            <person name="Ismail A."/>
            <person name="Essack S.Y."/>
        </authorList>
    </citation>
    <scope>NUCLEOTIDE SEQUENCE [LARGE SCALE GENOMIC DNA]</scope>
    <source>
        <strain evidence="5 6">G703N2B1</strain>
    </source>
</reference>
<dbReference type="SUPFAM" id="SSF46785">
    <property type="entry name" value="Winged helix' DNA-binding domain"/>
    <property type="match status" value="1"/>
</dbReference>
<dbReference type="EMBL" id="PGWZ01000174">
    <property type="protein sequence ID" value="PPJ77803.1"/>
    <property type="molecule type" value="Genomic_DNA"/>
</dbReference>
<evidence type="ECO:0000256" key="1">
    <source>
        <dbReference type="ARBA" id="ARBA00023015"/>
    </source>
</evidence>
<evidence type="ECO:0000313" key="5">
    <source>
        <dbReference type="EMBL" id="PPJ77803.1"/>
    </source>
</evidence>
<name>A0A7Z1SEC9_STAAU</name>
<dbReference type="InterPro" id="IPR036388">
    <property type="entry name" value="WH-like_DNA-bd_sf"/>
</dbReference>
<dbReference type="Pfam" id="PF01638">
    <property type="entry name" value="HxlR"/>
    <property type="match status" value="1"/>
</dbReference>
<keyword evidence="2" id="KW-0238">DNA-binding</keyword>
<sequence length="113" mass="13002">MMQIAINYGDCNAVIQHGCPFETVLRALGGKWKGIIISTLYHEPHFYNALHRDIPGISRKTLTEQLNDLISLQIVHREELDDYQQKVRYSLTPKGKLLFPIIQEMAHIVNEDS</sequence>
<dbReference type="InterPro" id="IPR036390">
    <property type="entry name" value="WH_DNA-bd_sf"/>
</dbReference>
<dbReference type="PROSITE" id="PS51118">
    <property type="entry name" value="HTH_HXLR"/>
    <property type="match status" value="1"/>
</dbReference>
<keyword evidence="3" id="KW-0804">Transcription</keyword>
<dbReference type="PANTHER" id="PTHR33204:SF29">
    <property type="entry name" value="TRANSCRIPTIONAL REGULATOR"/>
    <property type="match status" value="1"/>
</dbReference>
<keyword evidence="1" id="KW-0805">Transcription regulation</keyword>
<dbReference type="InterPro" id="IPR002577">
    <property type="entry name" value="HTH_HxlR"/>
</dbReference>
<proteinExistence type="predicted"/>
<dbReference type="GO" id="GO:0003677">
    <property type="term" value="F:DNA binding"/>
    <property type="evidence" value="ECO:0007669"/>
    <property type="project" value="UniProtKB-KW"/>
</dbReference>